<keyword evidence="5" id="KW-0378">Hydrolase</keyword>
<dbReference type="PANTHER" id="PTHR43434:SF1">
    <property type="entry name" value="PHOSPHOGLYCOLATE PHOSPHATASE"/>
    <property type="match status" value="1"/>
</dbReference>
<dbReference type="GO" id="GO:0006281">
    <property type="term" value="P:DNA repair"/>
    <property type="evidence" value="ECO:0007669"/>
    <property type="project" value="TreeGrafter"/>
</dbReference>
<dbReference type="InterPro" id="IPR006439">
    <property type="entry name" value="HAD-SF_hydro_IA"/>
</dbReference>
<proteinExistence type="inferred from homology"/>
<sequence length="240" mass="24844">MAQSGKVGPIRAILFDKDGTLVDFQRSFGPAVREVMQHLSGGDRAAYQRLVAASHFVEDGQRLLPDSPLIAEPTSVYGVLWATALGRPANTALFAEIDRLLCDATTRHLTAIGDPRTLLTSLAARGYRLGMITNDAEITARAHAHKLGLDEVLQFVAGYDSSFGAKPAPGPVLAFAQAVGVAASEIAVVGDSVHDLAAARAAGAVAIGVLTGPAPSAILAPYADAVLGSPAELAAWLDGR</sequence>
<name>A0A975RNX8_9BRAD</name>
<dbReference type="Pfam" id="PF00702">
    <property type="entry name" value="Hydrolase"/>
    <property type="match status" value="1"/>
</dbReference>
<evidence type="ECO:0000313" key="6">
    <source>
        <dbReference type="Proteomes" id="UP000680839"/>
    </source>
</evidence>
<dbReference type="Gene3D" id="1.10.150.240">
    <property type="entry name" value="Putative phosphatase, domain 2"/>
    <property type="match status" value="1"/>
</dbReference>
<dbReference type="InterPro" id="IPR023198">
    <property type="entry name" value="PGP-like_dom2"/>
</dbReference>
<evidence type="ECO:0000256" key="1">
    <source>
        <dbReference type="ARBA" id="ARBA00000830"/>
    </source>
</evidence>
<gene>
    <name evidence="5" type="ORF">KMZ29_05900</name>
</gene>
<evidence type="ECO:0000256" key="2">
    <source>
        <dbReference type="ARBA" id="ARBA00004818"/>
    </source>
</evidence>
<dbReference type="SFLD" id="SFLDG01129">
    <property type="entry name" value="C1.5:_HAD__Beta-PGM__Phosphata"/>
    <property type="match status" value="1"/>
</dbReference>
<evidence type="ECO:0000256" key="4">
    <source>
        <dbReference type="ARBA" id="ARBA00013078"/>
    </source>
</evidence>
<dbReference type="EC" id="3.1.3.18" evidence="4"/>
<dbReference type="NCBIfam" id="TIGR01549">
    <property type="entry name" value="HAD-SF-IA-v1"/>
    <property type="match status" value="1"/>
</dbReference>
<dbReference type="AlphaFoldDB" id="A0A975RNX8"/>
<protein>
    <recommendedName>
        <fullName evidence="4">phosphoglycolate phosphatase</fullName>
        <ecNumber evidence="4">3.1.3.18</ecNumber>
    </recommendedName>
</protein>
<dbReference type="InterPro" id="IPR023214">
    <property type="entry name" value="HAD_sf"/>
</dbReference>
<organism evidence="5 6">
    <name type="scientific">Bradyrhizobium sediminis</name>
    <dbReference type="NCBI Taxonomy" id="2840469"/>
    <lineage>
        <taxon>Bacteria</taxon>
        <taxon>Pseudomonadati</taxon>
        <taxon>Pseudomonadota</taxon>
        <taxon>Alphaproteobacteria</taxon>
        <taxon>Hyphomicrobiales</taxon>
        <taxon>Nitrobacteraceae</taxon>
        <taxon>Bradyrhizobium</taxon>
    </lineage>
</organism>
<evidence type="ECO:0000256" key="3">
    <source>
        <dbReference type="ARBA" id="ARBA00006171"/>
    </source>
</evidence>
<dbReference type="EMBL" id="CP076134">
    <property type="protein sequence ID" value="QWG14218.1"/>
    <property type="molecule type" value="Genomic_DNA"/>
</dbReference>
<dbReference type="InterPro" id="IPR050155">
    <property type="entry name" value="HAD-like_hydrolase_sf"/>
</dbReference>
<accession>A0A975RNX8</accession>
<dbReference type="GO" id="GO:0008967">
    <property type="term" value="F:phosphoglycolate phosphatase activity"/>
    <property type="evidence" value="ECO:0007669"/>
    <property type="project" value="UniProtKB-EC"/>
</dbReference>
<reference evidence="5" key="1">
    <citation type="submission" date="2021-06" db="EMBL/GenBank/DDBJ databases">
        <title>Bradyrhizobium sp. S2-20-1 Genome sequencing.</title>
        <authorList>
            <person name="Jin L."/>
        </authorList>
    </citation>
    <scope>NUCLEOTIDE SEQUENCE</scope>
    <source>
        <strain evidence="5">S2-20-1</strain>
    </source>
</reference>
<dbReference type="GO" id="GO:0005829">
    <property type="term" value="C:cytosol"/>
    <property type="evidence" value="ECO:0007669"/>
    <property type="project" value="TreeGrafter"/>
</dbReference>
<comment type="similarity">
    <text evidence="3">Belongs to the HAD-like hydrolase superfamily. CbbY/CbbZ/Gph/YieH family.</text>
</comment>
<dbReference type="CDD" id="cd01427">
    <property type="entry name" value="HAD_like"/>
    <property type="match status" value="1"/>
</dbReference>
<dbReference type="SUPFAM" id="SSF56784">
    <property type="entry name" value="HAD-like"/>
    <property type="match status" value="1"/>
</dbReference>
<dbReference type="RefSeq" id="WP_215622853.1">
    <property type="nucleotide sequence ID" value="NZ_CP076134.1"/>
</dbReference>
<dbReference type="PANTHER" id="PTHR43434">
    <property type="entry name" value="PHOSPHOGLYCOLATE PHOSPHATASE"/>
    <property type="match status" value="1"/>
</dbReference>
<dbReference type="InterPro" id="IPR036412">
    <property type="entry name" value="HAD-like_sf"/>
</dbReference>
<dbReference type="SFLD" id="SFLDS00003">
    <property type="entry name" value="Haloacid_Dehalogenase"/>
    <property type="match status" value="1"/>
</dbReference>
<dbReference type="Gene3D" id="3.40.50.1000">
    <property type="entry name" value="HAD superfamily/HAD-like"/>
    <property type="match status" value="1"/>
</dbReference>
<comment type="pathway">
    <text evidence="2">Organic acid metabolism; glycolate biosynthesis; glycolate from 2-phosphoglycolate: step 1/1.</text>
</comment>
<dbReference type="Proteomes" id="UP000680839">
    <property type="component" value="Chromosome"/>
</dbReference>
<comment type="catalytic activity">
    <reaction evidence="1">
        <text>2-phosphoglycolate + H2O = glycolate + phosphate</text>
        <dbReference type="Rhea" id="RHEA:14369"/>
        <dbReference type="ChEBI" id="CHEBI:15377"/>
        <dbReference type="ChEBI" id="CHEBI:29805"/>
        <dbReference type="ChEBI" id="CHEBI:43474"/>
        <dbReference type="ChEBI" id="CHEBI:58033"/>
        <dbReference type="EC" id="3.1.3.18"/>
    </reaction>
</comment>
<evidence type="ECO:0000313" key="5">
    <source>
        <dbReference type="EMBL" id="QWG14218.1"/>
    </source>
</evidence>